<organism evidence="8 9">
    <name type="scientific">Novosphingobium aerophilum</name>
    <dbReference type="NCBI Taxonomy" id="2839843"/>
    <lineage>
        <taxon>Bacteria</taxon>
        <taxon>Pseudomonadati</taxon>
        <taxon>Pseudomonadota</taxon>
        <taxon>Alphaproteobacteria</taxon>
        <taxon>Sphingomonadales</taxon>
        <taxon>Sphingomonadaceae</taxon>
        <taxon>Novosphingobium</taxon>
    </lineage>
</organism>
<keyword evidence="4" id="KW-0092">Biotin</keyword>
<dbReference type="RefSeq" id="WP_185682245.1">
    <property type="nucleotide sequence ID" value="NZ_JACLAU010000003.1"/>
</dbReference>
<dbReference type="InterPro" id="IPR003142">
    <property type="entry name" value="BPL_C"/>
</dbReference>
<dbReference type="PROSITE" id="PS51733">
    <property type="entry name" value="BPL_LPL_CATALYTIC"/>
    <property type="match status" value="1"/>
</dbReference>
<keyword evidence="2" id="KW-0547">Nucleotide-binding</keyword>
<evidence type="ECO:0000256" key="2">
    <source>
        <dbReference type="ARBA" id="ARBA00022741"/>
    </source>
</evidence>
<dbReference type="Gene3D" id="2.30.30.100">
    <property type="match status" value="1"/>
</dbReference>
<dbReference type="GO" id="GO:0005737">
    <property type="term" value="C:cytoplasm"/>
    <property type="evidence" value="ECO:0007669"/>
    <property type="project" value="TreeGrafter"/>
</dbReference>
<evidence type="ECO:0000256" key="6">
    <source>
        <dbReference type="ARBA" id="ARBA00047846"/>
    </source>
</evidence>
<dbReference type="CDD" id="cd16442">
    <property type="entry name" value="BPL"/>
    <property type="match status" value="1"/>
</dbReference>
<evidence type="ECO:0000256" key="4">
    <source>
        <dbReference type="ARBA" id="ARBA00023267"/>
    </source>
</evidence>
<evidence type="ECO:0000256" key="5">
    <source>
        <dbReference type="ARBA" id="ARBA00024227"/>
    </source>
</evidence>
<dbReference type="NCBIfam" id="TIGR00121">
    <property type="entry name" value="birA_ligase"/>
    <property type="match status" value="1"/>
</dbReference>
<dbReference type="GO" id="GO:0005524">
    <property type="term" value="F:ATP binding"/>
    <property type="evidence" value="ECO:0007669"/>
    <property type="project" value="UniProtKB-KW"/>
</dbReference>
<keyword evidence="1 8" id="KW-0436">Ligase</keyword>
<dbReference type="EMBL" id="JACLAU010000003">
    <property type="protein sequence ID" value="MBC2650822.1"/>
    <property type="molecule type" value="Genomic_DNA"/>
</dbReference>
<sequence length="252" mass="25892">MPDPFAPSGRAAAGVETVGETGSTNADLLARLAAGDVLPEGAWLVADRQTAGRGRQGRAWSDGYGNFMGSTLVRVRPTDPPLHTLALVAGLALLEVVAPRLPAPVQAQLKWPNDLLIGPAKLAGILLERSGDAVVIGIGVNLAVAPGVEGRETVALSAFGPAPDRDTFAADLARSFATDLARWRDYGLDPVIARWLAAAHPVGTPLLVGEPGEPALAGSFAGLDGDGALRLRLGDGTTRTIHAGEVRLAASD</sequence>
<accession>A0A7X1F5L1</accession>
<dbReference type="InterPro" id="IPR004143">
    <property type="entry name" value="BPL_LPL_catalytic"/>
</dbReference>
<reference evidence="8 9" key="1">
    <citation type="submission" date="2020-08" db="EMBL/GenBank/DDBJ databases">
        <title>The genome sequence of Novosphingobium flavum 4Y4.</title>
        <authorList>
            <person name="Liu Y."/>
        </authorList>
    </citation>
    <scope>NUCLEOTIDE SEQUENCE [LARGE SCALE GENOMIC DNA]</scope>
    <source>
        <strain evidence="8 9">4Y4</strain>
    </source>
</reference>
<dbReference type="InterPro" id="IPR004408">
    <property type="entry name" value="Biotin_CoA_COase_ligase"/>
</dbReference>
<feature type="domain" description="BPL/LPL catalytic" evidence="7">
    <location>
        <begin position="1"/>
        <end position="184"/>
    </location>
</feature>
<dbReference type="SUPFAM" id="SSF55681">
    <property type="entry name" value="Class II aaRS and biotin synthetases"/>
    <property type="match status" value="1"/>
</dbReference>
<dbReference type="PANTHER" id="PTHR12835">
    <property type="entry name" value="BIOTIN PROTEIN LIGASE"/>
    <property type="match status" value="1"/>
</dbReference>
<dbReference type="Pfam" id="PF02237">
    <property type="entry name" value="BPL_C"/>
    <property type="match status" value="1"/>
</dbReference>
<dbReference type="GO" id="GO:0004077">
    <property type="term" value="F:biotin--[biotin carboxyl-carrier protein] ligase activity"/>
    <property type="evidence" value="ECO:0007669"/>
    <property type="project" value="UniProtKB-EC"/>
</dbReference>
<dbReference type="InterPro" id="IPR008988">
    <property type="entry name" value="Transcriptional_repressor_C"/>
</dbReference>
<comment type="caution">
    <text evidence="8">The sequence shown here is derived from an EMBL/GenBank/DDBJ whole genome shotgun (WGS) entry which is preliminary data.</text>
</comment>
<name>A0A7X1F5L1_9SPHN</name>
<keyword evidence="9" id="KW-1185">Reference proteome</keyword>
<dbReference type="Proteomes" id="UP000520156">
    <property type="component" value="Unassembled WGS sequence"/>
</dbReference>
<protein>
    <recommendedName>
        <fullName evidence="5">biotin--[biotin carboxyl-carrier protein] ligase</fullName>
        <ecNumber evidence="5">6.3.4.15</ecNumber>
    </recommendedName>
</protein>
<dbReference type="SUPFAM" id="SSF50037">
    <property type="entry name" value="C-terminal domain of transcriptional repressors"/>
    <property type="match status" value="1"/>
</dbReference>
<evidence type="ECO:0000256" key="1">
    <source>
        <dbReference type="ARBA" id="ARBA00022598"/>
    </source>
</evidence>
<gene>
    <name evidence="8" type="ORF">H7F49_03830</name>
</gene>
<keyword evidence="3" id="KW-0067">ATP-binding</keyword>
<dbReference type="AlphaFoldDB" id="A0A7X1F5L1"/>
<dbReference type="EC" id="6.3.4.15" evidence="5"/>
<evidence type="ECO:0000259" key="7">
    <source>
        <dbReference type="PROSITE" id="PS51733"/>
    </source>
</evidence>
<dbReference type="Gene3D" id="3.30.930.10">
    <property type="entry name" value="Bira Bifunctional Protein, Domain 2"/>
    <property type="match status" value="1"/>
</dbReference>
<proteinExistence type="predicted"/>
<dbReference type="InterPro" id="IPR045864">
    <property type="entry name" value="aa-tRNA-synth_II/BPL/LPL"/>
</dbReference>
<dbReference type="Pfam" id="PF03099">
    <property type="entry name" value="BPL_LplA_LipB"/>
    <property type="match status" value="1"/>
</dbReference>
<evidence type="ECO:0000313" key="8">
    <source>
        <dbReference type="EMBL" id="MBC2650822.1"/>
    </source>
</evidence>
<dbReference type="PANTHER" id="PTHR12835:SF5">
    <property type="entry name" value="BIOTIN--PROTEIN LIGASE"/>
    <property type="match status" value="1"/>
</dbReference>
<evidence type="ECO:0000313" key="9">
    <source>
        <dbReference type="Proteomes" id="UP000520156"/>
    </source>
</evidence>
<comment type="catalytic activity">
    <reaction evidence="6">
        <text>biotin + L-lysyl-[protein] + ATP = N(6)-biotinyl-L-lysyl-[protein] + AMP + diphosphate + H(+)</text>
        <dbReference type="Rhea" id="RHEA:11756"/>
        <dbReference type="Rhea" id="RHEA-COMP:9752"/>
        <dbReference type="Rhea" id="RHEA-COMP:10505"/>
        <dbReference type="ChEBI" id="CHEBI:15378"/>
        <dbReference type="ChEBI" id="CHEBI:29969"/>
        <dbReference type="ChEBI" id="CHEBI:30616"/>
        <dbReference type="ChEBI" id="CHEBI:33019"/>
        <dbReference type="ChEBI" id="CHEBI:57586"/>
        <dbReference type="ChEBI" id="CHEBI:83144"/>
        <dbReference type="ChEBI" id="CHEBI:456215"/>
        <dbReference type="EC" id="6.3.4.15"/>
    </reaction>
</comment>
<evidence type="ECO:0000256" key="3">
    <source>
        <dbReference type="ARBA" id="ARBA00022840"/>
    </source>
</evidence>